<feature type="compositionally biased region" description="Polar residues" evidence="1">
    <location>
        <begin position="28"/>
        <end position="43"/>
    </location>
</feature>
<dbReference type="Proteomes" id="UP001219518">
    <property type="component" value="Unassembled WGS sequence"/>
</dbReference>
<feature type="region of interest" description="Disordered" evidence="1">
    <location>
        <begin position="23"/>
        <end position="43"/>
    </location>
</feature>
<protein>
    <submittedName>
        <fullName evidence="2">Uncharacterized protein</fullName>
    </submittedName>
</protein>
<feature type="region of interest" description="Disordered" evidence="1">
    <location>
        <begin position="184"/>
        <end position="205"/>
    </location>
</feature>
<reference evidence="2" key="2">
    <citation type="journal article" date="2023" name="BMC Genomics">
        <title>Pest status, molecular evolution, and epigenetic factors derived from the genome assembly of Frankliniella fusca, a thysanopteran phytovirus vector.</title>
        <authorList>
            <person name="Catto M.A."/>
            <person name="Labadie P.E."/>
            <person name="Jacobson A.L."/>
            <person name="Kennedy G.G."/>
            <person name="Srinivasan R."/>
            <person name="Hunt B.G."/>
        </authorList>
    </citation>
    <scope>NUCLEOTIDE SEQUENCE</scope>
    <source>
        <strain evidence="2">PL_HMW_Pooled</strain>
    </source>
</reference>
<feature type="compositionally biased region" description="Acidic residues" evidence="1">
    <location>
        <begin position="193"/>
        <end position="205"/>
    </location>
</feature>
<dbReference type="AlphaFoldDB" id="A0AAE1LIC6"/>
<gene>
    <name evidence="2" type="ORF">KUF71_009970</name>
    <name evidence="3" type="ORF">KUF71_016342</name>
</gene>
<evidence type="ECO:0000313" key="4">
    <source>
        <dbReference type="Proteomes" id="UP001219518"/>
    </source>
</evidence>
<organism evidence="2 4">
    <name type="scientific">Frankliniella fusca</name>
    <dbReference type="NCBI Taxonomy" id="407009"/>
    <lineage>
        <taxon>Eukaryota</taxon>
        <taxon>Metazoa</taxon>
        <taxon>Ecdysozoa</taxon>
        <taxon>Arthropoda</taxon>
        <taxon>Hexapoda</taxon>
        <taxon>Insecta</taxon>
        <taxon>Pterygota</taxon>
        <taxon>Neoptera</taxon>
        <taxon>Paraneoptera</taxon>
        <taxon>Thysanoptera</taxon>
        <taxon>Terebrantia</taxon>
        <taxon>Thripoidea</taxon>
        <taxon>Thripidae</taxon>
        <taxon>Frankliniella</taxon>
    </lineage>
</organism>
<evidence type="ECO:0000313" key="3">
    <source>
        <dbReference type="EMBL" id="KAK3928059.1"/>
    </source>
</evidence>
<dbReference type="EMBL" id="JAHWGI010001020">
    <property type="protein sequence ID" value="KAK3920733.1"/>
    <property type="molecule type" value="Genomic_DNA"/>
</dbReference>
<comment type="caution">
    <text evidence="2">The sequence shown here is derived from an EMBL/GenBank/DDBJ whole genome shotgun (WGS) entry which is preliminary data.</text>
</comment>
<dbReference type="Gene3D" id="1.10.10.2590">
    <property type="entry name" value="BEN domain"/>
    <property type="match status" value="1"/>
</dbReference>
<sequence>MVIIVLLDDLQLLKRKEVEHMKAEKGGTWNSISTQPTGTPQRQSLLNRSQESPVNNDMLQLLLGVLQNSPASITSAAKLPANSDPDQVKIGKVLCVPNSCYQQARQCKSATAMTMYLVRAAFSRRRLLKSSYAGQRRKLPNGEIFQKPSLKRYQAMRDIQDFVLARFPISQSAFGSAVNACTGEKARSRPEVEYEAEMSDDEEVV</sequence>
<keyword evidence="4" id="KW-1185">Reference proteome</keyword>
<evidence type="ECO:0000313" key="2">
    <source>
        <dbReference type="EMBL" id="KAK3920733.1"/>
    </source>
</evidence>
<name>A0AAE1LIC6_9NEOP</name>
<dbReference type="EMBL" id="JAHWGI010001309">
    <property type="protein sequence ID" value="KAK3928059.1"/>
    <property type="molecule type" value="Genomic_DNA"/>
</dbReference>
<proteinExistence type="predicted"/>
<reference evidence="2" key="1">
    <citation type="submission" date="2021-07" db="EMBL/GenBank/DDBJ databases">
        <authorList>
            <person name="Catto M.A."/>
            <person name="Jacobson A."/>
            <person name="Kennedy G."/>
            <person name="Labadie P."/>
            <person name="Hunt B.G."/>
            <person name="Srinivasan R."/>
        </authorList>
    </citation>
    <scope>NUCLEOTIDE SEQUENCE</scope>
    <source>
        <strain evidence="2">PL_HMW_Pooled</strain>
        <tissue evidence="2">Head</tissue>
    </source>
</reference>
<evidence type="ECO:0000256" key="1">
    <source>
        <dbReference type="SAM" id="MobiDB-lite"/>
    </source>
</evidence>
<accession>A0AAE1LIC6</accession>